<dbReference type="Proteomes" id="UP001196413">
    <property type="component" value="Unassembled WGS sequence"/>
</dbReference>
<accession>A0AAD5QJK6</accession>
<proteinExistence type="predicted"/>
<dbReference type="AlphaFoldDB" id="A0AAD5QJK6"/>
<sequence length="81" mass="8985">MIRSSVDSQGEREAIGTAYYIVFQATKHKSDASKSLASSEAWKCGLDMWKKKIGKKDSDVTYYDSNDDAQLQELADASAIM</sequence>
<organism evidence="1 2">
    <name type="scientific">Parelaphostrongylus tenuis</name>
    <name type="common">Meningeal worm</name>
    <dbReference type="NCBI Taxonomy" id="148309"/>
    <lineage>
        <taxon>Eukaryota</taxon>
        <taxon>Metazoa</taxon>
        <taxon>Ecdysozoa</taxon>
        <taxon>Nematoda</taxon>
        <taxon>Chromadorea</taxon>
        <taxon>Rhabditida</taxon>
        <taxon>Rhabditina</taxon>
        <taxon>Rhabditomorpha</taxon>
        <taxon>Strongyloidea</taxon>
        <taxon>Metastrongylidae</taxon>
        <taxon>Parelaphostrongylus</taxon>
    </lineage>
</organism>
<dbReference type="EMBL" id="JAHQIW010000969">
    <property type="protein sequence ID" value="KAJ1350935.1"/>
    <property type="molecule type" value="Genomic_DNA"/>
</dbReference>
<protein>
    <submittedName>
        <fullName evidence="1">Uncharacterized protein</fullName>
    </submittedName>
</protein>
<reference evidence="1" key="1">
    <citation type="submission" date="2021-06" db="EMBL/GenBank/DDBJ databases">
        <title>Parelaphostrongylus tenuis whole genome reference sequence.</title>
        <authorList>
            <person name="Garwood T.J."/>
            <person name="Larsen P.A."/>
            <person name="Fountain-Jones N.M."/>
            <person name="Garbe J.R."/>
            <person name="Macchietto M.G."/>
            <person name="Kania S.A."/>
            <person name="Gerhold R.W."/>
            <person name="Richards J.E."/>
            <person name="Wolf T.M."/>
        </authorList>
    </citation>
    <scope>NUCLEOTIDE SEQUENCE</scope>
    <source>
        <strain evidence="1">MNPRO001-30</strain>
        <tissue evidence="1">Meninges</tissue>
    </source>
</reference>
<keyword evidence="2" id="KW-1185">Reference proteome</keyword>
<name>A0AAD5QJK6_PARTN</name>
<gene>
    <name evidence="1" type="ORF">KIN20_006861</name>
</gene>
<comment type="caution">
    <text evidence="1">The sequence shown here is derived from an EMBL/GenBank/DDBJ whole genome shotgun (WGS) entry which is preliminary data.</text>
</comment>
<evidence type="ECO:0000313" key="1">
    <source>
        <dbReference type="EMBL" id="KAJ1350935.1"/>
    </source>
</evidence>
<evidence type="ECO:0000313" key="2">
    <source>
        <dbReference type="Proteomes" id="UP001196413"/>
    </source>
</evidence>